<dbReference type="NCBIfam" id="TIGR01141">
    <property type="entry name" value="hisC"/>
    <property type="match status" value="1"/>
</dbReference>
<dbReference type="Pfam" id="PF00155">
    <property type="entry name" value="Aminotran_1_2"/>
    <property type="match status" value="1"/>
</dbReference>
<dbReference type="InterPro" id="IPR015424">
    <property type="entry name" value="PyrdxlP-dep_Trfase"/>
</dbReference>
<dbReference type="InterPro" id="IPR050106">
    <property type="entry name" value="HistidinolP_aminotransfase"/>
</dbReference>
<evidence type="ECO:0000256" key="8">
    <source>
        <dbReference type="ARBA" id="ARBA00047481"/>
    </source>
</evidence>
<dbReference type="HAMAP" id="MF_01023">
    <property type="entry name" value="HisC_aminotrans_2"/>
    <property type="match status" value="1"/>
</dbReference>
<protein>
    <recommendedName>
        <fullName evidence="9">Histidinol-phosphate aminotransferase</fullName>
        <ecNumber evidence="9">2.6.1.9</ecNumber>
    </recommendedName>
    <alternativeName>
        <fullName evidence="9">Imidazole acetol-phosphate transaminase</fullName>
    </alternativeName>
</protein>
<evidence type="ECO:0000256" key="2">
    <source>
        <dbReference type="ARBA" id="ARBA00005011"/>
    </source>
</evidence>
<evidence type="ECO:0000256" key="9">
    <source>
        <dbReference type="HAMAP-Rule" id="MF_01023"/>
    </source>
</evidence>
<dbReference type="EMBL" id="CP159510">
    <property type="protein sequence ID" value="XCJ15745.1"/>
    <property type="molecule type" value="Genomic_DNA"/>
</dbReference>
<evidence type="ECO:0000313" key="11">
    <source>
        <dbReference type="EMBL" id="XCJ15745.1"/>
    </source>
</evidence>
<keyword evidence="7 9" id="KW-0368">Histidine biosynthesis</keyword>
<evidence type="ECO:0000259" key="10">
    <source>
        <dbReference type="Pfam" id="PF00155"/>
    </source>
</evidence>
<dbReference type="InterPro" id="IPR001917">
    <property type="entry name" value="Aminotrans_II_pyridoxalP_BS"/>
</dbReference>
<dbReference type="InterPro" id="IPR005861">
    <property type="entry name" value="HisP_aminotrans"/>
</dbReference>
<dbReference type="PANTHER" id="PTHR43643">
    <property type="entry name" value="HISTIDINOL-PHOSPHATE AMINOTRANSFERASE 2"/>
    <property type="match status" value="1"/>
</dbReference>
<gene>
    <name evidence="9 11" type="primary">hisC</name>
    <name evidence="11" type="ORF">ABNN70_08365</name>
</gene>
<keyword evidence="5 9" id="KW-0808">Transferase</keyword>
<dbReference type="Gene3D" id="3.90.1150.10">
    <property type="entry name" value="Aspartate Aminotransferase, domain 1"/>
    <property type="match status" value="1"/>
</dbReference>
<dbReference type="EC" id="2.6.1.9" evidence="9"/>
<name>A0AAU8IBM1_9BACL</name>
<proteinExistence type="inferred from homology"/>
<comment type="subunit">
    <text evidence="3 9">Homodimer.</text>
</comment>
<dbReference type="RefSeq" id="WP_353947531.1">
    <property type="nucleotide sequence ID" value="NZ_CP159510.1"/>
</dbReference>
<keyword evidence="6 9" id="KW-0663">Pyridoxal phosphate</keyword>
<dbReference type="InterPro" id="IPR015421">
    <property type="entry name" value="PyrdxlP-dep_Trfase_major"/>
</dbReference>
<dbReference type="InterPro" id="IPR015422">
    <property type="entry name" value="PyrdxlP-dep_Trfase_small"/>
</dbReference>
<evidence type="ECO:0000256" key="7">
    <source>
        <dbReference type="ARBA" id="ARBA00023102"/>
    </source>
</evidence>
<evidence type="ECO:0000256" key="6">
    <source>
        <dbReference type="ARBA" id="ARBA00022898"/>
    </source>
</evidence>
<evidence type="ECO:0000256" key="3">
    <source>
        <dbReference type="ARBA" id="ARBA00011738"/>
    </source>
</evidence>
<dbReference type="Gene3D" id="3.40.640.10">
    <property type="entry name" value="Type I PLP-dependent aspartate aminotransferase-like (Major domain)"/>
    <property type="match status" value="1"/>
</dbReference>
<reference evidence="11" key="1">
    <citation type="submission" date="2024-06" db="EMBL/GenBank/DDBJ databases">
        <authorList>
            <person name="Fan A."/>
            <person name="Zhang F.Y."/>
            <person name="Zhang L."/>
        </authorList>
    </citation>
    <scope>NUCLEOTIDE SEQUENCE</scope>
    <source>
        <strain evidence="11">Y61</strain>
    </source>
</reference>
<sequence length="362" mass="40983">MFKKNLAHLRAYDPGPSPDEIKKAYGLDHLVKLDANENVYGSSPEVARAIAQAALLPELYPDCQDSALRQDLAKRLNINENQLLFGLGLDEIIVLVSRAFLAPGDSIVMAWPTFYEYYCHAQIEGAQTRKIPCNREGRHDLQGMLDAIDQTTRVVWICNPNNPTGTYVTGRELYAFVKRVPGDVLIVLDEAYIDFVVAEDFPRSLEWINDQENVLVLRTFSKSYGLASFRIGYAIGRRRVIEEIEKVRPPFNNPRLSQIAAFAALQDQAFKEACVRKNREVLDMTYAFLDRKEIPYFPSQANFIFVKTGHAKAVQEICKRNGYLIQAFEDGVRITIGKMNDMKGLLPVLEQAMNETLSEPSL</sequence>
<dbReference type="PROSITE" id="PS00599">
    <property type="entry name" value="AA_TRANSFER_CLASS_2"/>
    <property type="match status" value="1"/>
</dbReference>
<dbReference type="CDD" id="cd00609">
    <property type="entry name" value="AAT_like"/>
    <property type="match status" value="1"/>
</dbReference>
<accession>A0AAU8IBM1</accession>
<keyword evidence="4 9" id="KW-0032">Aminotransferase</keyword>
<feature type="domain" description="Aminotransferase class I/classII large" evidence="10">
    <location>
        <begin position="29"/>
        <end position="342"/>
    </location>
</feature>
<keyword evidence="9" id="KW-0028">Amino-acid biosynthesis</keyword>
<feature type="modified residue" description="N6-(pyridoxal phosphate)lysine" evidence="9">
    <location>
        <position position="222"/>
    </location>
</feature>
<evidence type="ECO:0000256" key="1">
    <source>
        <dbReference type="ARBA" id="ARBA00001933"/>
    </source>
</evidence>
<comment type="catalytic activity">
    <reaction evidence="8 9">
        <text>L-histidinol phosphate + 2-oxoglutarate = 3-(imidazol-4-yl)-2-oxopropyl phosphate + L-glutamate</text>
        <dbReference type="Rhea" id="RHEA:23744"/>
        <dbReference type="ChEBI" id="CHEBI:16810"/>
        <dbReference type="ChEBI" id="CHEBI:29985"/>
        <dbReference type="ChEBI" id="CHEBI:57766"/>
        <dbReference type="ChEBI" id="CHEBI:57980"/>
        <dbReference type="EC" id="2.6.1.9"/>
    </reaction>
</comment>
<evidence type="ECO:0000256" key="4">
    <source>
        <dbReference type="ARBA" id="ARBA00022576"/>
    </source>
</evidence>
<comment type="similarity">
    <text evidence="9">Belongs to the class-II pyridoxal-phosphate-dependent aminotransferase family. Histidinol-phosphate aminotransferase subfamily.</text>
</comment>
<dbReference type="SUPFAM" id="SSF53383">
    <property type="entry name" value="PLP-dependent transferases"/>
    <property type="match status" value="1"/>
</dbReference>
<dbReference type="PANTHER" id="PTHR43643:SF3">
    <property type="entry name" value="HISTIDINOL-PHOSPHATE AMINOTRANSFERASE"/>
    <property type="match status" value="1"/>
</dbReference>
<comment type="pathway">
    <text evidence="2 9">Amino-acid biosynthesis; L-histidine biosynthesis; L-histidine from 5-phospho-alpha-D-ribose 1-diphosphate: step 7/9.</text>
</comment>
<organism evidence="11">
    <name type="scientific">Sporolactobacillus sp. Y61</name>
    <dbReference type="NCBI Taxonomy" id="3160863"/>
    <lineage>
        <taxon>Bacteria</taxon>
        <taxon>Bacillati</taxon>
        <taxon>Bacillota</taxon>
        <taxon>Bacilli</taxon>
        <taxon>Bacillales</taxon>
        <taxon>Sporolactobacillaceae</taxon>
        <taxon>Sporolactobacillus</taxon>
    </lineage>
</organism>
<dbReference type="GO" id="GO:0004400">
    <property type="term" value="F:histidinol-phosphate transaminase activity"/>
    <property type="evidence" value="ECO:0007669"/>
    <property type="project" value="UniProtKB-UniRule"/>
</dbReference>
<comment type="cofactor">
    <cofactor evidence="1 9">
        <name>pyridoxal 5'-phosphate</name>
        <dbReference type="ChEBI" id="CHEBI:597326"/>
    </cofactor>
</comment>
<dbReference type="AlphaFoldDB" id="A0AAU8IBM1"/>
<dbReference type="InterPro" id="IPR004839">
    <property type="entry name" value="Aminotransferase_I/II_large"/>
</dbReference>
<evidence type="ECO:0000256" key="5">
    <source>
        <dbReference type="ARBA" id="ARBA00022679"/>
    </source>
</evidence>
<dbReference type="GO" id="GO:0000105">
    <property type="term" value="P:L-histidine biosynthetic process"/>
    <property type="evidence" value="ECO:0007669"/>
    <property type="project" value="UniProtKB-UniRule"/>
</dbReference>
<dbReference type="GO" id="GO:0030170">
    <property type="term" value="F:pyridoxal phosphate binding"/>
    <property type="evidence" value="ECO:0007669"/>
    <property type="project" value="InterPro"/>
</dbReference>